<protein>
    <submittedName>
        <fullName evidence="4">MerR family transcriptional regulator</fullName>
    </submittedName>
</protein>
<dbReference type="InterPro" id="IPR000551">
    <property type="entry name" value="MerR-type_HTH_dom"/>
</dbReference>
<keyword evidence="5" id="KW-1185">Reference proteome</keyword>
<evidence type="ECO:0000256" key="2">
    <source>
        <dbReference type="SAM" id="MobiDB-lite"/>
    </source>
</evidence>
<keyword evidence="1" id="KW-0238">DNA-binding</keyword>
<reference evidence="4 5" key="1">
    <citation type="submission" date="2018-10" db="EMBL/GenBank/DDBJ databases">
        <title>Paraburkholderia sp. 7MK8-2, isolated from soil.</title>
        <authorList>
            <person name="Gao Z.-H."/>
            <person name="Qiu L.-H."/>
        </authorList>
    </citation>
    <scope>NUCLEOTIDE SEQUENCE [LARGE SCALE GENOMIC DNA]</scope>
    <source>
        <strain evidence="4 5">7MK8-2</strain>
    </source>
</reference>
<dbReference type="PANTHER" id="PTHR30204:SF93">
    <property type="entry name" value="HTH MERR-TYPE DOMAIN-CONTAINING PROTEIN"/>
    <property type="match status" value="1"/>
</dbReference>
<feature type="region of interest" description="Disordered" evidence="2">
    <location>
        <begin position="265"/>
        <end position="293"/>
    </location>
</feature>
<accession>A0A494X3L6</accession>
<dbReference type="CDD" id="cd04778">
    <property type="entry name" value="HTH_MerR-like_sg2"/>
    <property type="match status" value="1"/>
</dbReference>
<dbReference type="RefSeq" id="WP_121280716.1">
    <property type="nucleotide sequence ID" value="NZ_RBZV01000010.1"/>
</dbReference>
<dbReference type="OrthoDB" id="6716891at2"/>
<dbReference type="AlphaFoldDB" id="A0A494X3L6"/>
<dbReference type="EMBL" id="RBZV01000010">
    <property type="protein sequence ID" value="RKP45297.1"/>
    <property type="molecule type" value="Genomic_DNA"/>
</dbReference>
<dbReference type="Gene3D" id="1.10.1660.10">
    <property type="match status" value="1"/>
</dbReference>
<name>A0A494X3L6_9BURK</name>
<dbReference type="GO" id="GO:0003700">
    <property type="term" value="F:DNA-binding transcription factor activity"/>
    <property type="evidence" value="ECO:0007669"/>
    <property type="project" value="InterPro"/>
</dbReference>
<feature type="compositionally biased region" description="Basic and acidic residues" evidence="2">
    <location>
        <begin position="265"/>
        <end position="281"/>
    </location>
</feature>
<evidence type="ECO:0000313" key="5">
    <source>
        <dbReference type="Proteomes" id="UP000280434"/>
    </source>
</evidence>
<evidence type="ECO:0000259" key="3">
    <source>
        <dbReference type="PROSITE" id="PS50937"/>
    </source>
</evidence>
<gene>
    <name evidence="4" type="ORF">D7S89_20485</name>
</gene>
<dbReference type="PRINTS" id="PR00040">
    <property type="entry name" value="HTHMERR"/>
</dbReference>
<evidence type="ECO:0000256" key="1">
    <source>
        <dbReference type="ARBA" id="ARBA00023125"/>
    </source>
</evidence>
<proteinExistence type="predicted"/>
<evidence type="ECO:0000313" key="4">
    <source>
        <dbReference type="EMBL" id="RKP45297.1"/>
    </source>
</evidence>
<sequence>MPKPTSSPPAQTGAPAHAPLNEYTVDELARVAGTTVRNIRAYQDRGLLAPPTKRGRIGVYDDTHLSRLKVVNHLLARGYTLANIQDLIQAVEQGHDLRSILGLESAIGSRWSHERPHSYSLAALAKMFGGASPGRLAQAVELGLVERDGLKFVAPSPASLTTGAALVKEGVPADDLLEAVRASRPHFEAVAKVLVDLVVRRLDRYEAGALPPPADVPALIDAIWRLRPLASILVESEMNRALEEASGDYLGNRVAAILEKRLEQAHDDAAAQPAEPHDRRGSTQRSGTRSTRR</sequence>
<dbReference type="InterPro" id="IPR009061">
    <property type="entry name" value="DNA-bd_dom_put_sf"/>
</dbReference>
<organism evidence="4 5">
    <name type="scientific">Trinickia fusca</name>
    <dbReference type="NCBI Taxonomy" id="2419777"/>
    <lineage>
        <taxon>Bacteria</taxon>
        <taxon>Pseudomonadati</taxon>
        <taxon>Pseudomonadota</taxon>
        <taxon>Betaproteobacteria</taxon>
        <taxon>Burkholderiales</taxon>
        <taxon>Burkholderiaceae</taxon>
        <taxon>Trinickia</taxon>
    </lineage>
</organism>
<dbReference type="InterPro" id="IPR047057">
    <property type="entry name" value="MerR_fam"/>
</dbReference>
<dbReference type="PANTHER" id="PTHR30204">
    <property type="entry name" value="REDOX-CYCLING DRUG-SENSING TRANSCRIPTIONAL ACTIVATOR SOXR"/>
    <property type="match status" value="1"/>
</dbReference>
<dbReference type="Pfam" id="PF13411">
    <property type="entry name" value="MerR_1"/>
    <property type="match status" value="1"/>
</dbReference>
<dbReference type="GO" id="GO:0003677">
    <property type="term" value="F:DNA binding"/>
    <property type="evidence" value="ECO:0007669"/>
    <property type="project" value="UniProtKB-KW"/>
</dbReference>
<dbReference type="SUPFAM" id="SSF46955">
    <property type="entry name" value="Putative DNA-binding domain"/>
    <property type="match status" value="1"/>
</dbReference>
<comment type="caution">
    <text evidence="4">The sequence shown here is derived from an EMBL/GenBank/DDBJ whole genome shotgun (WGS) entry which is preliminary data.</text>
</comment>
<dbReference type="Proteomes" id="UP000280434">
    <property type="component" value="Unassembled WGS sequence"/>
</dbReference>
<feature type="domain" description="HTH merR-type" evidence="3">
    <location>
        <begin position="22"/>
        <end position="90"/>
    </location>
</feature>
<dbReference type="PROSITE" id="PS50937">
    <property type="entry name" value="HTH_MERR_2"/>
    <property type="match status" value="1"/>
</dbReference>
<feature type="compositionally biased region" description="Low complexity" evidence="2">
    <location>
        <begin position="283"/>
        <end position="293"/>
    </location>
</feature>
<dbReference type="SMART" id="SM00422">
    <property type="entry name" value="HTH_MERR"/>
    <property type="match status" value="1"/>
</dbReference>